<accession>A0AAD9MW11</accession>
<evidence type="ECO:0000313" key="2">
    <source>
        <dbReference type="Proteomes" id="UP001209878"/>
    </source>
</evidence>
<name>A0AAD9MW11_RIDPI</name>
<keyword evidence="2" id="KW-1185">Reference proteome</keyword>
<dbReference type="EMBL" id="JAODUO010003417">
    <property type="protein sequence ID" value="KAK2147520.1"/>
    <property type="molecule type" value="Genomic_DNA"/>
</dbReference>
<organism evidence="1 2">
    <name type="scientific">Ridgeia piscesae</name>
    <name type="common">Tubeworm</name>
    <dbReference type="NCBI Taxonomy" id="27915"/>
    <lineage>
        <taxon>Eukaryota</taxon>
        <taxon>Metazoa</taxon>
        <taxon>Spiralia</taxon>
        <taxon>Lophotrochozoa</taxon>
        <taxon>Annelida</taxon>
        <taxon>Polychaeta</taxon>
        <taxon>Sedentaria</taxon>
        <taxon>Canalipalpata</taxon>
        <taxon>Sabellida</taxon>
        <taxon>Siboglinidae</taxon>
        <taxon>Ridgeia</taxon>
    </lineage>
</organism>
<evidence type="ECO:0000313" key="1">
    <source>
        <dbReference type="EMBL" id="KAK2147520.1"/>
    </source>
</evidence>
<protein>
    <submittedName>
        <fullName evidence="1">Uncharacterized protein</fullName>
    </submittedName>
</protein>
<sequence length="84" mass="8995">MRIIVSGVWLLYKSFWLSGIKALPCVRPTFTLDSPDTPGSQSTLLFVSSYVLSTILISASGTPSTSVFPSSFLLGLSHRLSSGL</sequence>
<reference evidence="1" key="1">
    <citation type="journal article" date="2023" name="Mol. Biol. Evol.">
        <title>Third-Generation Sequencing Reveals the Adaptive Role of the Epigenome in Three Deep-Sea Polychaetes.</title>
        <authorList>
            <person name="Perez M."/>
            <person name="Aroh O."/>
            <person name="Sun Y."/>
            <person name="Lan Y."/>
            <person name="Juniper S.K."/>
            <person name="Young C.R."/>
            <person name="Angers B."/>
            <person name="Qian P.Y."/>
        </authorList>
    </citation>
    <scope>NUCLEOTIDE SEQUENCE</scope>
    <source>
        <strain evidence="1">R07B-5</strain>
    </source>
</reference>
<proteinExistence type="predicted"/>
<comment type="caution">
    <text evidence="1">The sequence shown here is derived from an EMBL/GenBank/DDBJ whole genome shotgun (WGS) entry which is preliminary data.</text>
</comment>
<dbReference type="Proteomes" id="UP001209878">
    <property type="component" value="Unassembled WGS sequence"/>
</dbReference>
<dbReference type="AlphaFoldDB" id="A0AAD9MW11"/>
<gene>
    <name evidence="1" type="ORF">NP493_3433g00002</name>
</gene>